<comment type="subcellular location">
    <subcellularLocation>
        <location evidence="1 6">Membrane</location>
        <topology evidence="1 6">Multi-pass membrane protein</topology>
    </subcellularLocation>
</comment>
<gene>
    <name evidence="7" type="ORF">C1631_012345</name>
</gene>
<evidence type="ECO:0000256" key="6">
    <source>
        <dbReference type="RuleBase" id="RU363058"/>
    </source>
</evidence>
<comment type="similarity">
    <text evidence="6">Belongs to the inorganic phosphate transporter (PiT) (TC 2.A.20) family.</text>
</comment>
<feature type="transmembrane region" description="Helical" evidence="6">
    <location>
        <begin position="355"/>
        <end position="376"/>
    </location>
</feature>
<accession>A0A316X4Z8</accession>
<dbReference type="GO" id="GO:0016020">
    <property type="term" value="C:membrane"/>
    <property type="evidence" value="ECO:0007669"/>
    <property type="project" value="UniProtKB-SubCell"/>
</dbReference>
<keyword evidence="2 6" id="KW-0813">Transport</keyword>
<feature type="transmembrane region" description="Helical" evidence="6">
    <location>
        <begin position="167"/>
        <end position="193"/>
    </location>
</feature>
<feature type="transmembrane region" description="Helical" evidence="6">
    <location>
        <begin position="46"/>
        <end position="64"/>
    </location>
</feature>
<evidence type="ECO:0000313" key="7">
    <source>
        <dbReference type="EMBL" id="PWN68865.1"/>
    </source>
</evidence>
<dbReference type="Proteomes" id="UP000236594">
    <property type="component" value="Unassembled WGS sequence"/>
</dbReference>
<evidence type="ECO:0000256" key="5">
    <source>
        <dbReference type="ARBA" id="ARBA00023136"/>
    </source>
</evidence>
<feature type="transmembrane region" description="Helical" evidence="6">
    <location>
        <begin position="265"/>
        <end position="288"/>
    </location>
</feature>
<name>A0A316X4Z8_9FLAO</name>
<dbReference type="OrthoDB" id="9779554at2"/>
<dbReference type="EMBL" id="PPED02000003">
    <property type="protein sequence ID" value="PWN68865.1"/>
    <property type="molecule type" value="Genomic_DNA"/>
</dbReference>
<keyword evidence="8" id="KW-1185">Reference proteome</keyword>
<dbReference type="GO" id="GO:0035435">
    <property type="term" value="P:phosphate ion transmembrane transport"/>
    <property type="evidence" value="ECO:0007669"/>
    <property type="project" value="TreeGrafter"/>
</dbReference>
<dbReference type="PANTHER" id="PTHR11101:SF80">
    <property type="entry name" value="PHOSPHATE TRANSPORTER"/>
    <property type="match status" value="1"/>
</dbReference>
<dbReference type="Pfam" id="PF01384">
    <property type="entry name" value="PHO4"/>
    <property type="match status" value="1"/>
</dbReference>
<organism evidence="7 8">
    <name type="scientific">Chryseobacterium phosphatilyticum</name>
    <dbReference type="NCBI Taxonomy" id="475075"/>
    <lineage>
        <taxon>Bacteria</taxon>
        <taxon>Pseudomonadati</taxon>
        <taxon>Bacteroidota</taxon>
        <taxon>Flavobacteriia</taxon>
        <taxon>Flavobacteriales</taxon>
        <taxon>Weeksellaceae</taxon>
        <taxon>Chryseobacterium group</taxon>
        <taxon>Chryseobacterium</taxon>
    </lineage>
</organism>
<comment type="caution">
    <text evidence="7">The sequence shown here is derived from an EMBL/GenBank/DDBJ whole genome shotgun (WGS) entry which is preliminary data.</text>
</comment>
<evidence type="ECO:0000256" key="4">
    <source>
        <dbReference type="ARBA" id="ARBA00022989"/>
    </source>
</evidence>
<feature type="transmembrane region" description="Helical" evidence="6">
    <location>
        <begin position="85"/>
        <end position="103"/>
    </location>
</feature>
<reference evidence="7 8" key="1">
    <citation type="submission" date="2018-04" db="EMBL/GenBank/DDBJ databases">
        <title>Draft Genome Sequence of Phosphate-Solubilizing Chryseobacterium sp. ISE14 that is a Biocontrol and Plant Growth-Promoting Rhizobacterium Isolated from Cucumber.</title>
        <authorList>
            <person name="Jeong J.-J."/>
            <person name="Sang M.K."/>
            <person name="Choi I.-G."/>
            <person name="Kim K.D."/>
        </authorList>
    </citation>
    <scope>NUCLEOTIDE SEQUENCE [LARGE SCALE GENOMIC DNA]</scope>
    <source>
        <strain evidence="7 8">ISE14</strain>
    </source>
</reference>
<dbReference type="RefSeq" id="WP_109712447.1">
    <property type="nucleotide sequence ID" value="NZ_PPED02000003.1"/>
</dbReference>
<evidence type="ECO:0000313" key="8">
    <source>
        <dbReference type="Proteomes" id="UP000236594"/>
    </source>
</evidence>
<keyword evidence="3 6" id="KW-0812">Transmembrane</keyword>
<dbReference type="InterPro" id="IPR001204">
    <property type="entry name" value="Phos_transporter"/>
</dbReference>
<keyword evidence="4 6" id="KW-1133">Transmembrane helix</keyword>
<proteinExistence type="inferred from homology"/>
<protein>
    <recommendedName>
        <fullName evidence="6">Phosphate transporter</fullName>
    </recommendedName>
</protein>
<dbReference type="GO" id="GO:0005315">
    <property type="term" value="F:phosphate transmembrane transporter activity"/>
    <property type="evidence" value="ECO:0007669"/>
    <property type="project" value="InterPro"/>
</dbReference>
<dbReference type="AlphaFoldDB" id="A0A316X4Z8"/>
<evidence type="ECO:0000256" key="3">
    <source>
        <dbReference type="ARBA" id="ARBA00022692"/>
    </source>
</evidence>
<keyword evidence="6" id="KW-0592">Phosphate transport</keyword>
<evidence type="ECO:0000256" key="2">
    <source>
        <dbReference type="ARBA" id="ARBA00022448"/>
    </source>
</evidence>
<dbReference type="PANTHER" id="PTHR11101">
    <property type="entry name" value="PHOSPHATE TRANSPORTER"/>
    <property type="match status" value="1"/>
</dbReference>
<sequence length="380" mass="41572">MEFPILLVVIIALALIFDYINGFHDAANSIATIVSTKVLTPFQAVLWAALWNFAAFFIAAYIIGEFKIGNTIAKTVNENFITLEVIFSGLIAAIAWNLLTWWFGIPSSSSHTLIGGFLGAALMHAFMMDYHDVAAAQPELGMWDTIKEAFNQVTHQGVVKFDKVIPIFLFIFMAPIIGMVISIIITLIIVHLYKKSNPHKADKSFKRLQLVSSALFSLGHGLNDAQKVMGIIGAAVIYYHVNMLQDAQYLNIPSAGRFDYFAQHYIWVPLVSFIAIALGTMSGGWKIIKTMGTKITKVTSLEGVSAETAGAITLFITDHFGIPVSTTHTITGSIIGVGLTKRVSAVRWGITVSLLWAWVLTIPISAIVAAITYLLVTFIS</sequence>
<keyword evidence="5 6" id="KW-0472">Membrane</keyword>
<evidence type="ECO:0000256" key="1">
    <source>
        <dbReference type="ARBA" id="ARBA00004141"/>
    </source>
</evidence>